<name>A0AAD3RRF1_CRYJA</name>
<evidence type="ECO:0000313" key="1">
    <source>
        <dbReference type="EMBL" id="GLJ58523.1"/>
    </source>
</evidence>
<keyword evidence="2" id="KW-1185">Reference proteome</keyword>
<dbReference type="EMBL" id="BSEH01000411">
    <property type="protein sequence ID" value="GLJ58523.1"/>
    <property type="molecule type" value="Genomic_DNA"/>
</dbReference>
<protein>
    <submittedName>
        <fullName evidence="1">Uncharacterized protein</fullName>
    </submittedName>
</protein>
<proteinExistence type="predicted"/>
<dbReference type="AlphaFoldDB" id="A0AAD3RRF1"/>
<sequence length="111" mass="12163">MSLIGCRILGWFNASTYLARLEVPFPDPSESAAVRIPIARVADRESKRICMASIASNSTCQLLHSLSFQLYIRNLTPGHPALLIPRVGGNYSCELAPDIKHILPNHAVHGD</sequence>
<organism evidence="1 2">
    <name type="scientific">Cryptomeria japonica</name>
    <name type="common">Japanese cedar</name>
    <name type="synonym">Cupressus japonica</name>
    <dbReference type="NCBI Taxonomy" id="3369"/>
    <lineage>
        <taxon>Eukaryota</taxon>
        <taxon>Viridiplantae</taxon>
        <taxon>Streptophyta</taxon>
        <taxon>Embryophyta</taxon>
        <taxon>Tracheophyta</taxon>
        <taxon>Spermatophyta</taxon>
        <taxon>Pinopsida</taxon>
        <taxon>Pinidae</taxon>
        <taxon>Conifers II</taxon>
        <taxon>Cupressales</taxon>
        <taxon>Cupressaceae</taxon>
        <taxon>Cryptomeria</taxon>
    </lineage>
</organism>
<gene>
    <name evidence="1" type="ORF">SUGI_1455500</name>
</gene>
<evidence type="ECO:0000313" key="2">
    <source>
        <dbReference type="Proteomes" id="UP001234787"/>
    </source>
</evidence>
<dbReference type="Proteomes" id="UP001234787">
    <property type="component" value="Unassembled WGS sequence"/>
</dbReference>
<accession>A0AAD3RRF1</accession>
<comment type="caution">
    <text evidence="1">The sequence shown here is derived from an EMBL/GenBank/DDBJ whole genome shotgun (WGS) entry which is preliminary data.</text>
</comment>
<reference evidence="1" key="1">
    <citation type="submission" date="2022-12" db="EMBL/GenBank/DDBJ databases">
        <title>Chromosome-Level Genome Assembly of Japanese Cedar (Cryptomeriajaponica D. Don).</title>
        <authorList>
            <person name="Fujino T."/>
            <person name="Yamaguchi K."/>
            <person name="Yokoyama T."/>
            <person name="Hamanaka T."/>
            <person name="Harazono Y."/>
            <person name="Kamada H."/>
            <person name="Kobayashi W."/>
            <person name="Ujino-Ihara T."/>
            <person name="Uchiyama K."/>
            <person name="Matsumoto A."/>
            <person name="Izuno A."/>
            <person name="Tsumura Y."/>
            <person name="Toyoda A."/>
            <person name="Shigenobu S."/>
            <person name="Moriguchi Y."/>
            <person name="Ueno S."/>
            <person name="Kasahara M."/>
        </authorList>
    </citation>
    <scope>NUCLEOTIDE SEQUENCE</scope>
</reference>